<dbReference type="Proteomes" id="UP000239899">
    <property type="component" value="Unassembled WGS sequence"/>
</dbReference>
<comment type="caution">
    <text evidence="2">The sequence shown here is derived from an EMBL/GenBank/DDBJ whole genome shotgun (WGS) entry which is preliminary data.</text>
</comment>
<dbReference type="EMBL" id="LHPG02000011">
    <property type="protein sequence ID" value="PRW45682.1"/>
    <property type="molecule type" value="Genomic_DNA"/>
</dbReference>
<keyword evidence="3" id="KW-1185">Reference proteome</keyword>
<dbReference type="PANTHER" id="PTHR39741:SF2">
    <property type="entry name" value="F-BOX DOMAIN-CONTAINING PROTEIN"/>
    <property type="match status" value="1"/>
</dbReference>
<dbReference type="STRING" id="3076.A0A2P6TMY0"/>
<dbReference type="OrthoDB" id="63379at2759"/>
<feature type="region of interest" description="Disordered" evidence="1">
    <location>
        <begin position="230"/>
        <end position="249"/>
    </location>
</feature>
<dbReference type="AlphaFoldDB" id="A0A2P6TMY0"/>
<sequence>MRAFRQVLLARGFQFCDEGEPEAPVFPLPTLQVQQDTEPLILEGVEASSTDAPQQAIGCTLEDDPHSFWSSTGSQSPEACEYLLYKLKSPLCLLRNVQLVVFRAHYQFGEPVYPPAFVSFQAGPAPWNLAPPTLKFPVAATDAVQCFPLPADLPLGRYLRINLHGKRQRQLEDMQWYHAIQRVEAFGQVLPASAVVRLRASIAQRPLPAPAPGAVPSYIAAEVLRQPSAAERGNGQAAATAAAAGGPTR</sequence>
<evidence type="ECO:0000313" key="3">
    <source>
        <dbReference type="Proteomes" id="UP000239899"/>
    </source>
</evidence>
<protein>
    <submittedName>
        <fullName evidence="2">F-box protein</fullName>
    </submittedName>
</protein>
<accession>A0A2P6TMY0</accession>
<dbReference type="InterPro" id="IPR055336">
    <property type="entry name" value="At4g00755-like"/>
</dbReference>
<dbReference type="PANTHER" id="PTHR39741">
    <property type="entry name" value="F-BOX DOMAIN CONTAINING PROTEIN, EXPRESSED"/>
    <property type="match status" value="1"/>
</dbReference>
<proteinExistence type="predicted"/>
<evidence type="ECO:0000256" key="1">
    <source>
        <dbReference type="SAM" id="MobiDB-lite"/>
    </source>
</evidence>
<organism evidence="2 3">
    <name type="scientific">Chlorella sorokiniana</name>
    <name type="common">Freshwater green alga</name>
    <dbReference type="NCBI Taxonomy" id="3076"/>
    <lineage>
        <taxon>Eukaryota</taxon>
        <taxon>Viridiplantae</taxon>
        <taxon>Chlorophyta</taxon>
        <taxon>core chlorophytes</taxon>
        <taxon>Trebouxiophyceae</taxon>
        <taxon>Chlorellales</taxon>
        <taxon>Chlorellaceae</taxon>
        <taxon>Chlorella clade</taxon>
        <taxon>Chlorella</taxon>
    </lineage>
</organism>
<evidence type="ECO:0000313" key="2">
    <source>
        <dbReference type="EMBL" id="PRW45682.1"/>
    </source>
</evidence>
<reference evidence="2 3" key="1">
    <citation type="journal article" date="2018" name="Plant J.">
        <title>Genome sequences of Chlorella sorokiniana UTEX 1602 and Micractinium conductrix SAG 241.80: implications to maltose excretion by a green alga.</title>
        <authorList>
            <person name="Arriola M.B."/>
            <person name="Velmurugan N."/>
            <person name="Zhang Y."/>
            <person name="Plunkett M.H."/>
            <person name="Hondzo H."/>
            <person name="Barney B.M."/>
        </authorList>
    </citation>
    <scope>NUCLEOTIDE SEQUENCE [LARGE SCALE GENOMIC DNA]</scope>
    <source>
        <strain evidence="3">UTEX 1602</strain>
    </source>
</reference>
<name>A0A2P6TMY0_CHLSO</name>
<gene>
    <name evidence="2" type="ORF">C2E21_6040</name>
</gene>